<dbReference type="InterPro" id="IPR035979">
    <property type="entry name" value="RBD_domain_sf"/>
</dbReference>
<proteinExistence type="predicted"/>
<name>A0AAN8S3S3_POLSC</name>
<evidence type="ECO:0000313" key="2">
    <source>
        <dbReference type="Proteomes" id="UP001372834"/>
    </source>
</evidence>
<dbReference type="EMBL" id="JAWJWE010000039">
    <property type="protein sequence ID" value="KAK6621334.1"/>
    <property type="molecule type" value="Genomic_DNA"/>
</dbReference>
<sequence length="78" mass="9066">MVVGNLPKPYTTDDVSSLVQEVNPLFISDFNETRVLNLKFCQIGLSEKRHKEYLIRKLDNFVIKGTKLIAFDVDQFFK</sequence>
<protein>
    <submittedName>
        <fullName evidence="1">Uncharacterized protein</fullName>
    </submittedName>
</protein>
<organism evidence="1 2">
    <name type="scientific">Polyplax serrata</name>
    <name type="common">Common mouse louse</name>
    <dbReference type="NCBI Taxonomy" id="468196"/>
    <lineage>
        <taxon>Eukaryota</taxon>
        <taxon>Metazoa</taxon>
        <taxon>Ecdysozoa</taxon>
        <taxon>Arthropoda</taxon>
        <taxon>Hexapoda</taxon>
        <taxon>Insecta</taxon>
        <taxon>Pterygota</taxon>
        <taxon>Neoptera</taxon>
        <taxon>Paraneoptera</taxon>
        <taxon>Psocodea</taxon>
        <taxon>Troctomorpha</taxon>
        <taxon>Phthiraptera</taxon>
        <taxon>Anoplura</taxon>
        <taxon>Polyplacidae</taxon>
        <taxon>Polyplax</taxon>
    </lineage>
</organism>
<dbReference type="AlphaFoldDB" id="A0AAN8S3S3"/>
<comment type="caution">
    <text evidence="1">The sequence shown here is derived from an EMBL/GenBank/DDBJ whole genome shotgun (WGS) entry which is preliminary data.</text>
</comment>
<dbReference type="SUPFAM" id="SSF54928">
    <property type="entry name" value="RNA-binding domain, RBD"/>
    <property type="match status" value="1"/>
</dbReference>
<gene>
    <name evidence="1" type="ORF">RUM43_011640</name>
</gene>
<evidence type="ECO:0000313" key="1">
    <source>
        <dbReference type="EMBL" id="KAK6621334.1"/>
    </source>
</evidence>
<reference evidence="1 2" key="1">
    <citation type="submission" date="2023-10" db="EMBL/GenBank/DDBJ databases">
        <title>Genomes of two closely related lineages of the louse Polyplax serrata with different host specificities.</title>
        <authorList>
            <person name="Martinu J."/>
            <person name="Tarabai H."/>
            <person name="Stefka J."/>
            <person name="Hypsa V."/>
        </authorList>
    </citation>
    <scope>NUCLEOTIDE SEQUENCE [LARGE SCALE GENOMIC DNA]</scope>
    <source>
        <strain evidence="1">HR10_N</strain>
    </source>
</reference>
<dbReference type="GO" id="GO:0003676">
    <property type="term" value="F:nucleic acid binding"/>
    <property type="evidence" value="ECO:0007669"/>
    <property type="project" value="InterPro"/>
</dbReference>
<dbReference type="Proteomes" id="UP001372834">
    <property type="component" value="Unassembled WGS sequence"/>
</dbReference>
<accession>A0AAN8S3S3</accession>